<dbReference type="AlphaFoldDB" id="A0AAJ4SIX0"/>
<dbReference type="EMBL" id="RXWV01000023">
    <property type="protein sequence ID" value="RTX73821.1"/>
    <property type="molecule type" value="Genomic_DNA"/>
</dbReference>
<evidence type="ECO:0000313" key="2">
    <source>
        <dbReference type="Proteomes" id="UP000274792"/>
    </source>
</evidence>
<dbReference type="Proteomes" id="UP000274792">
    <property type="component" value="Unassembled WGS sequence"/>
</dbReference>
<protein>
    <submittedName>
        <fullName evidence="1">Uncharacterized protein</fullName>
    </submittedName>
</protein>
<proteinExistence type="predicted"/>
<comment type="caution">
    <text evidence="1">The sequence shown here is derived from an EMBL/GenBank/DDBJ whole genome shotgun (WGS) entry which is preliminary data.</text>
</comment>
<accession>A0AAJ4SIX0</accession>
<name>A0AAJ4SIX0_MAMSC</name>
<organism evidence="1 2">
    <name type="scientific">Mammaliicoccus sciuri</name>
    <name type="common">Staphylococcus sciuri</name>
    <dbReference type="NCBI Taxonomy" id="1296"/>
    <lineage>
        <taxon>Bacteria</taxon>
        <taxon>Bacillati</taxon>
        <taxon>Bacillota</taxon>
        <taxon>Bacilli</taxon>
        <taxon>Bacillales</taxon>
        <taxon>Staphylococcaceae</taxon>
        <taxon>Mammaliicoccus</taxon>
    </lineage>
</organism>
<reference evidence="1 2" key="1">
    <citation type="submission" date="2018-10" db="EMBL/GenBank/DDBJ databases">
        <title>A collection Staphylococci species genome sequencing.</title>
        <authorList>
            <person name="Cole K."/>
        </authorList>
    </citation>
    <scope>NUCLEOTIDE SEQUENCE [LARGE SCALE GENOMIC DNA]</scope>
    <source>
        <strain evidence="2">NCTC 12218</strain>
    </source>
</reference>
<gene>
    <name evidence="1" type="ORF">CD117_04330</name>
</gene>
<sequence>MNTNTLIEIPERYKQFRTGISKFATSRDNKRIENNDQAIIIYFDETDNIEPLLFDKDIVVINDEMNGTPFNQFVAEINFIESDRFEIKKLSNYVAINNTSYSIEDINNVNIVGKVIKLIRSFD</sequence>
<dbReference type="RefSeq" id="WP_126476876.1">
    <property type="nucleotide sequence ID" value="NZ_RXWV01000023.1"/>
</dbReference>
<evidence type="ECO:0000313" key="1">
    <source>
        <dbReference type="EMBL" id="RTX73821.1"/>
    </source>
</evidence>